<dbReference type="GO" id="GO:0006355">
    <property type="term" value="P:regulation of DNA-templated transcription"/>
    <property type="evidence" value="ECO:0007669"/>
    <property type="project" value="InterPro"/>
</dbReference>
<organism evidence="2 3">
    <name type="scientific">Methylobacterium radiotolerans (strain ATCC 27329 / DSM 1819 / JCM 2831 / NBRC 15690 / NCIMB 10815 / 0-1)</name>
    <dbReference type="NCBI Taxonomy" id="426355"/>
    <lineage>
        <taxon>Bacteria</taxon>
        <taxon>Pseudomonadati</taxon>
        <taxon>Pseudomonadota</taxon>
        <taxon>Alphaproteobacteria</taxon>
        <taxon>Hyphomicrobiales</taxon>
        <taxon>Methylobacteriaceae</taxon>
        <taxon>Methylobacterium</taxon>
    </lineage>
</organism>
<dbReference type="PATRIC" id="fig|426355.14.peg.3364"/>
<dbReference type="InterPro" id="IPR008807">
    <property type="entry name" value="ROS_MUCR"/>
</dbReference>
<dbReference type="eggNOG" id="COG4957">
    <property type="taxonomic scope" value="Bacteria"/>
</dbReference>
<dbReference type="EMBL" id="CP001001">
    <property type="protein sequence ID" value="ACB25272.1"/>
    <property type="molecule type" value="Genomic_DNA"/>
</dbReference>
<gene>
    <name evidence="2" type="ordered locus">Mrad2831_3293</name>
</gene>
<dbReference type="AlphaFoldDB" id="B1M7W9"/>
<evidence type="ECO:0000313" key="2">
    <source>
        <dbReference type="EMBL" id="ACB25272.1"/>
    </source>
</evidence>
<dbReference type="Pfam" id="PF05443">
    <property type="entry name" value="ROS_MUCR"/>
    <property type="match status" value="1"/>
</dbReference>
<dbReference type="GeneID" id="6139341"/>
<dbReference type="Proteomes" id="UP000006589">
    <property type="component" value="Chromosome"/>
</dbReference>
<evidence type="ECO:0000313" key="3">
    <source>
        <dbReference type="Proteomes" id="UP000006589"/>
    </source>
</evidence>
<name>B1M7W9_METRJ</name>
<sequence>MLPEVGTGGRNVFDAALKNSIKIVCAYVSRNSVSHTQLCEILVSTYEMLCQISVGPAPAVATPEAATAREIRTSIQAEGLISFIDGRSYKTLKRHLTAHGLTPQDYRAKYGLPRDYPMVAPGYAAKRSEIARLLQLRHKSG</sequence>
<dbReference type="RefSeq" id="WP_012320236.1">
    <property type="nucleotide sequence ID" value="NC_010505.1"/>
</dbReference>
<dbReference type="InterPro" id="IPR041920">
    <property type="entry name" value="ROS/MUCR_sf"/>
</dbReference>
<dbReference type="HOGENOM" id="CLU_106247_2_1_5"/>
<dbReference type="KEGG" id="mrd:Mrad2831_3293"/>
<evidence type="ECO:0000256" key="1">
    <source>
        <dbReference type="ARBA" id="ARBA00007031"/>
    </source>
</evidence>
<protein>
    <submittedName>
        <fullName evidence="2">Transcriptional regulator, MucR family</fullName>
    </submittedName>
</protein>
<comment type="similarity">
    <text evidence="1">Belongs to the ros/MucR family.</text>
</comment>
<dbReference type="OrthoDB" id="8001792at2"/>
<dbReference type="STRING" id="426355.Mrad2831_3293"/>
<proteinExistence type="inferred from homology"/>
<accession>B1M7W9</accession>
<dbReference type="GO" id="GO:0003677">
    <property type="term" value="F:DNA binding"/>
    <property type="evidence" value="ECO:0007669"/>
    <property type="project" value="InterPro"/>
</dbReference>
<reference evidence="2 3" key="1">
    <citation type="submission" date="2008-03" db="EMBL/GenBank/DDBJ databases">
        <title>Complete sequence of chromosome of Methylobacterium radiotolerans JCM 2831.</title>
        <authorList>
            <consortium name="US DOE Joint Genome Institute"/>
            <person name="Copeland A."/>
            <person name="Lucas S."/>
            <person name="Lapidus A."/>
            <person name="Glavina del Rio T."/>
            <person name="Dalin E."/>
            <person name="Tice H."/>
            <person name="Bruce D."/>
            <person name="Goodwin L."/>
            <person name="Pitluck S."/>
            <person name="Kiss H."/>
            <person name="Brettin T."/>
            <person name="Detter J.C."/>
            <person name="Han C."/>
            <person name="Kuske C.R."/>
            <person name="Schmutz J."/>
            <person name="Larimer F."/>
            <person name="Land M."/>
            <person name="Hauser L."/>
            <person name="Kyrpides N."/>
            <person name="Mikhailova N."/>
            <person name="Marx C.J."/>
            <person name="Richardson P."/>
        </authorList>
    </citation>
    <scope>NUCLEOTIDE SEQUENCE [LARGE SCALE GENOMIC DNA]</scope>
    <source>
        <strain evidence="3">ATCC 27329 / DSM 1819 / JCM 2831 / NBRC 15690 / NCIMB 10815 / 0-1</strain>
    </source>
</reference>
<dbReference type="Gene3D" id="1.10.10.1550">
    <property type="entry name" value="ROS/MUCR transcriptional regulator protein"/>
    <property type="match status" value="1"/>
</dbReference>
<dbReference type="GO" id="GO:0008270">
    <property type="term" value="F:zinc ion binding"/>
    <property type="evidence" value="ECO:0007669"/>
    <property type="project" value="InterPro"/>
</dbReference>